<dbReference type="GO" id="GO:0000049">
    <property type="term" value="F:tRNA binding"/>
    <property type="evidence" value="ECO:0007669"/>
    <property type="project" value="UniProtKB-UniRule"/>
</dbReference>
<dbReference type="EMBL" id="MHKQ01000011">
    <property type="protein sequence ID" value="OGY94139.1"/>
    <property type="molecule type" value="Genomic_DNA"/>
</dbReference>
<sequence length="189" mass="21515">MKLIIGLGNPDKEYELTRHNFGWLVLDSLASKKMLTWSNHKVSNSQLTDFQGEKEKIILAKPLTYMNNSGQAVQALKQFYKIPTHNIIVIYDDIDLPYGKIRISKNRSAGGHKGVDSIINHLKSKDFKRIRLGIGPQEGKAEDFVLKKFSSEDKKQLNEILDTTHLILEDVLDKSFDEAANKYNQKTPS</sequence>
<comment type="caution">
    <text evidence="7">Lacks conserved residue(s) required for the propagation of feature annotation.</text>
</comment>
<evidence type="ECO:0000256" key="6">
    <source>
        <dbReference type="ARBA" id="ARBA00050038"/>
    </source>
</evidence>
<dbReference type="Proteomes" id="UP000177626">
    <property type="component" value="Unassembled WGS sequence"/>
</dbReference>
<dbReference type="Pfam" id="PF01195">
    <property type="entry name" value="Pept_tRNA_hydro"/>
    <property type="match status" value="1"/>
</dbReference>
<proteinExistence type="inferred from homology"/>
<feature type="binding site" evidence="7">
    <location>
        <position position="14"/>
    </location>
    <ligand>
        <name>tRNA</name>
        <dbReference type="ChEBI" id="CHEBI:17843"/>
    </ligand>
</feature>
<comment type="subcellular location">
    <subcellularLocation>
        <location evidence="7">Cytoplasm</location>
    </subcellularLocation>
</comment>
<dbReference type="InterPro" id="IPR036416">
    <property type="entry name" value="Pept_tRNA_hydro_sf"/>
</dbReference>
<dbReference type="Gene3D" id="3.40.50.1470">
    <property type="entry name" value="Peptidyl-tRNA hydrolase"/>
    <property type="match status" value="1"/>
</dbReference>
<dbReference type="GO" id="GO:0004045">
    <property type="term" value="F:peptidyl-tRNA hydrolase activity"/>
    <property type="evidence" value="ECO:0007669"/>
    <property type="project" value="UniProtKB-UniRule"/>
</dbReference>
<accession>A0A1G2C022</accession>
<evidence type="ECO:0000256" key="4">
    <source>
        <dbReference type="ARBA" id="ARBA00022884"/>
    </source>
</evidence>
<comment type="function">
    <text evidence="7">Hydrolyzes ribosome-free peptidyl-tRNAs (with 1 or more amino acids incorporated), which drop off the ribosome during protein synthesis, or as a result of ribosome stalling.</text>
</comment>
<comment type="subunit">
    <text evidence="7">Monomer.</text>
</comment>
<keyword evidence="2 7" id="KW-0820">tRNA-binding</keyword>
<evidence type="ECO:0000313" key="11">
    <source>
        <dbReference type="Proteomes" id="UP000177626"/>
    </source>
</evidence>
<comment type="caution">
    <text evidence="10">The sequence shown here is derived from an EMBL/GenBank/DDBJ whole genome shotgun (WGS) entry which is preliminary data.</text>
</comment>
<feature type="site" description="Discriminates between blocked and unblocked aminoacyl-tRNA" evidence="7">
    <location>
        <position position="9"/>
    </location>
</feature>
<dbReference type="AlphaFoldDB" id="A0A1G2C022"/>
<comment type="catalytic activity">
    <reaction evidence="7 8">
        <text>an N-acyl-L-alpha-aminoacyl-tRNA + H2O = an N-acyl-L-amino acid + a tRNA + H(+)</text>
        <dbReference type="Rhea" id="RHEA:54448"/>
        <dbReference type="Rhea" id="RHEA-COMP:10123"/>
        <dbReference type="Rhea" id="RHEA-COMP:13883"/>
        <dbReference type="ChEBI" id="CHEBI:15377"/>
        <dbReference type="ChEBI" id="CHEBI:15378"/>
        <dbReference type="ChEBI" id="CHEBI:59874"/>
        <dbReference type="ChEBI" id="CHEBI:78442"/>
        <dbReference type="ChEBI" id="CHEBI:138191"/>
        <dbReference type="EC" id="3.1.1.29"/>
    </reaction>
</comment>
<keyword evidence="7" id="KW-0963">Cytoplasm</keyword>
<gene>
    <name evidence="7" type="primary">pth</name>
    <name evidence="10" type="ORF">A2406_01505</name>
</gene>
<dbReference type="EC" id="3.1.1.29" evidence="1 7"/>
<feature type="binding site" evidence="7">
    <location>
        <position position="67"/>
    </location>
    <ligand>
        <name>tRNA</name>
        <dbReference type="ChEBI" id="CHEBI:17843"/>
    </ligand>
</feature>
<dbReference type="SUPFAM" id="SSF53178">
    <property type="entry name" value="Peptidyl-tRNA hydrolase-like"/>
    <property type="match status" value="1"/>
</dbReference>
<evidence type="ECO:0000256" key="3">
    <source>
        <dbReference type="ARBA" id="ARBA00022801"/>
    </source>
</evidence>
<organism evidence="10 11">
    <name type="scientific">Candidatus Komeilibacteria bacterium RIFOXYC1_FULL_37_11</name>
    <dbReference type="NCBI Taxonomy" id="1798555"/>
    <lineage>
        <taxon>Bacteria</taxon>
        <taxon>Candidatus Komeiliibacteriota</taxon>
    </lineage>
</organism>
<evidence type="ECO:0000256" key="7">
    <source>
        <dbReference type="HAMAP-Rule" id="MF_00083"/>
    </source>
</evidence>
<feature type="binding site" evidence="7">
    <location>
        <position position="65"/>
    </location>
    <ligand>
        <name>tRNA</name>
        <dbReference type="ChEBI" id="CHEBI:17843"/>
    </ligand>
</feature>
<dbReference type="PANTHER" id="PTHR17224">
    <property type="entry name" value="PEPTIDYL-TRNA HYDROLASE"/>
    <property type="match status" value="1"/>
</dbReference>
<evidence type="ECO:0000256" key="2">
    <source>
        <dbReference type="ARBA" id="ARBA00022555"/>
    </source>
</evidence>
<comment type="function">
    <text evidence="7">Catalyzes the release of premature peptidyl moieties from peptidyl-tRNA molecules trapped in stalled 50S ribosomal subunits, and thus maintains levels of free tRNAs and 50S ribosomes.</text>
</comment>
<dbReference type="CDD" id="cd00462">
    <property type="entry name" value="PTH"/>
    <property type="match status" value="1"/>
</dbReference>
<comment type="similarity">
    <text evidence="5 7 9">Belongs to the PTH family.</text>
</comment>
<dbReference type="GO" id="GO:0072344">
    <property type="term" value="P:rescue of stalled ribosome"/>
    <property type="evidence" value="ECO:0007669"/>
    <property type="project" value="UniProtKB-UniRule"/>
</dbReference>
<evidence type="ECO:0000256" key="8">
    <source>
        <dbReference type="RuleBase" id="RU000673"/>
    </source>
</evidence>
<dbReference type="InterPro" id="IPR001328">
    <property type="entry name" value="Pept_tRNA_hydro"/>
</dbReference>
<dbReference type="InterPro" id="IPR018171">
    <property type="entry name" value="Pept_tRNA_hydro_CS"/>
</dbReference>
<dbReference type="GO" id="GO:0006515">
    <property type="term" value="P:protein quality control for misfolded or incompletely synthesized proteins"/>
    <property type="evidence" value="ECO:0007669"/>
    <property type="project" value="UniProtKB-UniRule"/>
</dbReference>
<evidence type="ECO:0000313" key="10">
    <source>
        <dbReference type="EMBL" id="OGY94139.1"/>
    </source>
</evidence>
<dbReference type="PANTHER" id="PTHR17224:SF1">
    <property type="entry name" value="PEPTIDYL-TRNA HYDROLASE"/>
    <property type="match status" value="1"/>
</dbReference>
<feature type="site" description="Stabilizes the basic form of H active site to accept a proton" evidence="7">
    <location>
        <position position="92"/>
    </location>
</feature>
<dbReference type="NCBIfam" id="TIGR00447">
    <property type="entry name" value="pth"/>
    <property type="match status" value="1"/>
</dbReference>
<dbReference type="GO" id="GO:0005737">
    <property type="term" value="C:cytoplasm"/>
    <property type="evidence" value="ECO:0007669"/>
    <property type="project" value="UniProtKB-SubCell"/>
</dbReference>
<evidence type="ECO:0000256" key="9">
    <source>
        <dbReference type="RuleBase" id="RU004320"/>
    </source>
</evidence>
<keyword evidence="3 7" id="KW-0378">Hydrolase</keyword>
<reference evidence="10 11" key="1">
    <citation type="journal article" date="2016" name="Nat. Commun.">
        <title>Thousands of microbial genomes shed light on interconnected biogeochemical processes in an aquifer system.</title>
        <authorList>
            <person name="Anantharaman K."/>
            <person name="Brown C.T."/>
            <person name="Hug L.A."/>
            <person name="Sharon I."/>
            <person name="Castelle C.J."/>
            <person name="Probst A.J."/>
            <person name="Thomas B.C."/>
            <person name="Singh A."/>
            <person name="Wilkins M.J."/>
            <person name="Karaoz U."/>
            <person name="Brodie E.L."/>
            <person name="Williams K.H."/>
            <person name="Hubbard S.S."/>
            <person name="Banfield J.F."/>
        </authorList>
    </citation>
    <scope>NUCLEOTIDE SEQUENCE [LARGE SCALE GENOMIC DNA]</scope>
</reference>
<dbReference type="HAMAP" id="MF_00083">
    <property type="entry name" value="Pept_tRNA_hydro_bact"/>
    <property type="match status" value="1"/>
</dbReference>
<feature type="active site" description="Proton acceptor" evidence="7">
    <location>
        <position position="19"/>
    </location>
</feature>
<evidence type="ECO:0000256" key="1">
    <source>
        <dbReference type="ARBA" id="ARBA00013260"/>
    </source>
</evidence>
<protein>
    <recommendedName>
        <fullName evidence="6 7">Peptidyl-tRNA hydrolase</fullName>
        <shortName evidence="7">Pth</shortName>
        <ecNumber evidence="1 7">3.1.1.29</ecNumber>
    </recommendedName>
</protein>
<evidence type="ECO:0000256" key="5">
    <source>
        <dbReference type="ARBA" id="ARBA00038063"/>
    </source>
</evidence>
<dbReference type="FunFam" id="3.40.50.1470:FF:000001">
    <property type="entry name" value="Peptidyl-tRNA hydrolase"/>
    <property type="match status" value="1"/>
</dbReference>
<keyword evidence="4 7" id="KW-0694">RNA-binding</keyword>
<dbReference type="PROSITE" id="PS01195">
    <property type="entry name" value="PEPT_TRNA_HYDROL_1"/>
    <property type="match status" value="1"/>
</dbReference>
<name>A0A1G2C022_9BACT</name>